<evidence type="ECO:0000313" key="1">
    <source>
        <dbReference type="Proteomes" id="UP000504610"/>
    </source>
</evidence>
<proteinExistence type="predicted"/>
<dbReference type="GeneID" id="108820131"/>
<dbReference type="AlphaFoldDB" id="A0A9W3CBM0"/>
<keyword evidence="1" id="KW-1185">Reference proteome</keyword>
<name>A0A9W3CBM0_RAPSA</name>
<organism evidence="1 2">
    <name type="scientific">Raphanus sativus</name>
    <name type="common">Radish</name>
    <name type="synonym">Raphanus raphanistrum var. sativus</name>
    <dbReference type="NCBI Taxonomy" id="3726"/>
    <lineage>
        <taxon>Eukaryota</taxon>
        <taxon>Viridiplantae</taxon>
        <taxon>Streptophyta</taxon>
        <taxon>Embryophyta</taxon>
        <taxon>Tracheophyta</taxon>
        <taxon>Spermatophyta</taxon>
        <taxon>Magnoliopsida</taxon>
        <taxon>eudicotyledons</taxon>
        <taxon>Gunneridae</taxon>
        <taxon>Pentapetalae</taxon>
        <taxon>rosids</taxon>
        <taxon>malvids</taxon>
        <taxon>Brassicales</taxon>
        <taxon>Brassicaceae</taxon>
        <taxon>Brassiceae</taxon>
        <taxon>Raphanus</taxon>
    </lineage>
</organism>
<reference evidence="1" key="1">
    <citation type="journal article" date="2019" name="Database">
        <title>The radish genome database (RadishGD): an integrated information resource for radish genomics.</title>
        <authorList>
            <person name="Yu H.J."/>
            <person name="Baek S."/>
            <person name="Lee Y.J."/>
            <person name="Cho A."/>
            <person name="Mun J.H."/>
        </authorList>
    </citation>
    <scope>NUCLEOTIDE SEQUENCE [LARGE SCALE GENOMIC DNA]</scope>
    <source>
        <strain evidence="1">cv. WK10039</strain>
    </source>
</reference>
<protein>
    <submittedName>
        <fullName evidence="2">Uncharacterized protein LOC108820131</fullName>
    </submittedName>
</protein>
<evidence type="ECO:0000313" key="2">
    <source>
        <dbReference type="RefSeq" id="XP_056848882.1"/>
    </source>
</evidence>
<dbReference type="RefSeq" id="XP_056848882.1">
    <property type="nucleotide sequence ID" value="XM_056992902.1"/>
</dbReference>
<gene>
    <name evidence="2" type="primary">LOC108820131</name>
</gene>
<reference evidence="2" key="2">
    <citation type="submission" date="2025-08" db="UniProtKB">
        <authorList>
            <consortium name="RefSeq"/>
        </authorList>
    </citation>
    <scope>IDENTIFICATION</scope>
    <source>
        <tissue evidence="2">Leaf</tissue>
    </source>
</reference>
<sequence>MAISLLPRPFISLATSKSSNLSPRVFSLRLSCSSNIPEKRSFAVATGEKFIGLASRLLKRSNQRTTPEVDDGDRIGTVIEDEVDPATIWKQRVKDVDVGNMRTETSQ</sequence>
<dbReference type="Proteomes" id="UP000504610">
    <property type="component" value="Chromosome 8"/>
</dbReference>
<accession>A0A9W3CBM0</accession>
<dbReference type="KEGG" id="rsz:108820131"/>